<dbReference type="AlphaFoldDB" id="A0A1E3PDD0"/>
<dbReference type="Gene3D" id="3.40.50.1240">
    <property type="entry name" value="Phosphoglycerate mutase-like"/>
    <property type="match status" value="1"/>
</dbReference>
<reference evidence="1 2" key="1">
    <citation type="journal article" date="2016" name="Proc. Natl. Acad. Sci. U.S.A.">
        <title>Comparative genomics of biotechnologically important yeasts.</title>
        <authorList>
            <person name="Riley R."/>
            <person name="Haridas S."/>
            <person name="Wolfe K.H."/>
            <person name="Lopes M.R."/>
            <person name="Hittinger C.T."/>
            <person name="Goeker M."/>
            <person name="Salamov A.A."/>
            <person name="Wisecaver J.H."/>
            <person name="Long T.M."/>
            <person name="Calvey C.H."/>
            <person name="Aerts A.L."/>
            <person name="Barry K.W."/>
            <person name="Choi C."/>
            <person name="Clum A."/>
            <person name="Coughlan A.Y."/>
            <person name="Deshpande S."/>
            <person name="Douglass A.P."/>
            <person name="Hanson S.J."/>
            <person name="Klenk H.-P."/>
            <person name="LaButti K.M."/>
            <person name="Lapidus A."/>
            <person name="Lindquist E.A."/>
            <person name="Lipzen A.M."/>
            <person name="Meier-Kolthoff J.P."/>
            <person name="Ohm R.A."/>
            <person name="Otillar R.P."/>
            <person name="Pangilinan J.L."/>
            <person name="Peng Y."/>
            <person name="Rokas A."/>
            <person name="Rosa C.A."/>
            <person name="Scheuner C."/>
            <person name="Sibirny A.A."/>
            <person name="Slot J.C."/>
            <person name="Stielow J.B."/>
            <person name="Sun H."/>
            <person name="Kurtzman C.P."/>
            <person name="Blackwell M."/>
            <person name="Grigoriev I.V."/>
            <person name="Jeffries T.W."/>
        </authorList>
    </citation>
    <scope>NUCLEOTIDE SEQUENCE [LARGE SCALE GENOMIC DNA]</scope>
    <source>
        <strain evidence="1 2">DSM 6958</strain>
    </source>
</reference>
<dbReference type="STRING" id="857566.A0A1E3PDD0"/>
<dbReference type="SUPFAM" id="SSF53254">
    <property type="entry name" value="Phosphoglycerate mutase-like"/>
    <property type="match status" value="1"/>
</dbReference>
<name>A0A1E3PDD0_9ASCO</name>
<evidence type="ECO:0000313" key="1">
    <source>
        <dbReference type="EMBL" id="ODQ63415.1"/>
    </source>
</evidence>
<keyword evidence="2" id="KW-1185">Reference proteome</keyword>
<proteinExistence type="predicted"/>
<dbReference type="EMBL" id="KV454415">
    <property type="protein sequence ID" value="ODQ63415.1"/>
    <property type="molecule type" value="Genomic_DNA"/>
</dbReference>
<organism evidence="1 2">
    <name type="scientific">Nadsonia fulvescens var. elongata DSM 6958</name>
    <dbReference type="NCBI Taxonomy" id="857566"/>
    <lineage>
        <taxon>Eukaryota</taxon>
        <taxon>Fungi</taxon>
        <taxon>Dikarya</taxon>
        <taxon>Ascomycota</taxon>
        <taxon>Saccharomycotina</taxon>
        <taxon>Dipodascomycetes</taxon>
        <taxon>Dipodascales</taxon>
        <taxon>Dipodascales incertae sedis</taxon>
        <taxon>Nadsonia</taxon>
    </lineage>
</organism>
<dbReference type="PANTHER" id="PTHR16469">
    <property type="entry name" value="UBIQUITIN-ASSOCIATED AND SH3 DOMAIN-CONTAINING BA-RELATED"/>
    <property type="match status" value="1"/>
</dbReference>
<evidence type="ECO:0000313" key="2">
    <source>
        <dbReference type="Proteomes" id="UP000095009"/>
    </source>
</evidence>
<dbReference type="InterPro" id="IPR051710">
    <property type="entry name" value="Phosphatase_SH3-domain"/>
</dbReference>
<protein>
    <submittedName>
        <fullName evidence="1">Phosphoglycerate mutase-like protein</fullName>
    </submittedName>
</protein>
<dbReference type="CDD" id="cd07067">
    <property type="entry name" value="HP_PGM_like"/>
    <property type="match status" value="1"/>
</dbReference>
<gene>
    <name evidence="1" type="ORF">NADFUDRAFT_76014</name>
</gene>
<dbReference type="OrthoDB" id="414418at2759"/>
<dbReference type="Pfam" id="PF00300">
    <property type="entry name" value="His_Phos_1"/>
    <property type="match status" value="1"/>
</dbReference>
<dbReference type="PANTHER" id="PTHR16469:SF51">
    <property type="entry name" value="TRANSCRIPTION FACTOR TAU 55 KDA SUBUNIT"/>
    <property type="match status" value="1"/>
</dbReference>
<accession>A0A1E3PDD0</accession>
<sequence>MVNTIYIARHGFRSNWAPNPPPPPTGIEGDVRLAIHGCEQAEQLSQFLMKRTPYPQRIYSSPFFRCVETSNPTAEKMDLEIFIENGVAEWFKKGHRSHIPTAPSSPEQLHEFFPRVNTAYKSMVVCSPEGEDTEEIHERAKRAIKCIVEDLEKNHPEIEAVMITTHAATKIALGRALLNDSTKAIRAGVCSLDIYQRPDTNSSWEITHSGVEHLIKGEEMNWDFENEFGAGADDNDDPEKRRLIELATKIDS</sequence>
<dbReference type="InterPro" id="IPR013078">
    <property type="entry name" value="His_Pase_superF_clade-1"/>
</dbReference>
<dbReference type="Proteomes" id="UP000095009">
    <property type="component" value="Unassembled WGS sequence"/>
</dbReference>
<dbReference type="InterPro" id="IPR029033">
    <property type="entry name" value="His_PPase_superfam"/>
</dbReference>